<dbReference type="Pfam" id="PF08264">
    <property type="entry name" value="Anticodon_1"/>
    <property type="match status" value="1"/>
</dbReference>
<evidence type="ECO:0000256" key="4">
    <source>
        <dbReference type="ARBA" id="ARBA00011245"/>
    </source>
</evidence>
<dbReference type="InterPro" id="IPR009008">
    <property type="entry name" value="Val/Leu/Ile-tRNA-synth_edit"/>
</dbReference>
<dbReference type="NCBIfam" id="TIGR00392">
    <property type="entry name" value="ileS"/>
    <property type="match status" value="1"/>
</dbReference>
<evidence type="ECO:0000256" key="16">
    <source>
        <dbReference type="ARBA" id="ARBA00048359"/>
    </source>
</evidence>
<evidence type="ECO:0000256" key="6">
    <source>
        <dbReference type="ARBA" id="ARBA00022009"/>
    </source>
</evidence>
<keyword evidence="11" id="KW-0862">Zinc</keyword>
<evidence type="ECO:0000259" key="19">
    <source>
        <dbReference type="Pfam" id="PF00133"/>
    </source>
</evidence>
<protein>
    <recommendedName>
        <fullName evidence="6 17">Isoleucine--tRNA ligase</fullName>
        <ecNumber evidence="5 17">6.1.1.5</ecNumber>
    </recommendedName>
</protein>
<keyword evidence="9" id="KW-0479">Metal-binding</keyword>
<dbReference type="InterPro" id="IPR013155">
    <property type="entry name" value="M/V/L/I-tRNA-synth_anticd-bd"/>
</dbReference>
<sequence length="804" mass="92358">MFDKVSQSLDFLAREREVLKFWKEEDVFRKSLPLRQGCPAFTFYDGPPTANGKPHIGHVLTRAMKDLIPRYRTMKGYDVLRKAGWDTHGLPVELEVEKQLGLDGKEQIEAYGIEPFIQACKTSVWKYLHEWEIMSDAVGFWCDMEHPYVTYDNNYIESVWWSLKKVHEKGLLYKGHKVVPYCPRCGTALSSHEVAQGYKNVKETSAFVRFAIRGEEGAYLWAWTTTPWTLPSNVALCVNPKEDYTRLRYQGEIAVMADALIPAVLGEDAQYEKLETVKGEALCGMEYVPLWDAKPQEHAYYVVADGYVTLTDGTGIVHIAPAFGEDDARVGRDNGLPFVQLVDPCGCFTPGTRWEGRFVKDCDPDILDELRERGLLVKAVPYAHDYPFCWRCDTPLLYYARAGWFIRMTAVRDELLANNRSIRWLPENIKEGRMGNFLENVVDWALTRERYWGTPLPVWVCPQGHIHVVGSIAELRAMGRNVPENIELHRPYVDEIVLTCPQCGQEMHRVKEVIDCWYDSGSMPFAQWHYPFEHKEEFEARFPAQFISEAIDQTRGWFYTLLAISTLVFGRAPFETCLVLGHVQDMEGRKMSKHLGNVIAPADVLEKQGADAVRWYFYVNGAPWLPSRFSSDAVSEVQRKFMGTLWNTYAFFVLYANIDEFDPKAHPLERAQLSLMDRWLLSRLHSLIRTVDEGLSQYRVTESSRAIAAFVDELSNWYVRRCRERFWGKGMAGDKEAAFATLYHVLATLSRLLAPFTPFLAESIYRNLVCHPYPDAPISVHLSDFPACDETRIDPALEENMRAL</sequence>
<dbReference type="GO" id="GO:0046872">
    <property type="term" value="F:metal ion binding"/>
    <property type="evidence" value="ECO:0007669"/>
    <property type="project" value="UniProtKB-KW"/>
</dbReference>
<evidence type="ECO:0000256" key="11">
    <source>
        <dbReference type="ARBA" id="ARBA00022833"/>
    </source>
</evidence>
<feature type="domain" description="Methionyl/Valyl/Leucyl/Isoleucyl-tRNA synthetase anticodon-binding" evidence="20">
    <location>
        <begin position="677"/>
        <end position="801"/>
    </location>
</feature>
<feature type="non-terminal residue" evidence="21">
    <location>
        <position position="804"/>
    </location>
</feature>
<evidence type="ECO:0000256" key="12">
    <source>
        <dbReference type="ARBA" id="ARBA00022840"/>
    </source>
</evidence>
<dbReference type="InterPro" id="IPR014729">
    <property type="entry name" value="Rossmann-like_a/b/a_fold"/>
</dbReference>
<keyword evidence="10 18" id="KW-0547">Nucleotide-binding</keyword>
<evidence type="ECO:0000259" key="20">
    <source>
        <dbReference type="Pfam" id="PF08264"/>
    </source>
</evidence>
<evidence type="ECO:0000256" key="3">
    <source>
        <dbReference type="ARBA" id="ARBA00007078"/>
    </source>
</evidence>
<dbReference type="InterPro" id="IPR023586">
    <property type="entry name" value="Ile-tRNA-ligase_type2"/>
</dbReference>
<dbReference type="AlphaFoldDB" id="A0A9D1CII5"/>
<dbReference type="Proteomes" id="UP000886819">
    <property type="component" value="Unassembled WGS sequence"/>
</dbReference>
<dbReference type="GO" id="GO:0005524">
    <property type="term" value="F:ATP binding"/>
    <property type="evidence" value="ECO:0007669"/>
    <property type="project" value="UniProtKB-KW"/>
</dbReference>
<comment type="subcellular location">
    <subcellularLocation>
        <location evidence="2">Cytoplasm</location>
    </subcellularLocation>
</comment>
<comment type="catalytic activity">
    <reaction evidence="16">
        <text>tRNA(Ile) + L-isoleucine + ATP = L-isoleucyl-tRNA(Ile) + AMP + diphosphate</text>
        <dbReference type="Rhea" id="RHEA:11060"/>
        <dbReference type="Rhea" id="RHEA-COMP:9666"/>
        <dbReference type="Rhea" id="RHEA-COMP:9695"/>
        <dbReference type="ChEBI" id="CHEBI:30616"/>
        <dbReference type="ChEBI" id="CHEBI:33019"/>
        <dbReference type="ChEBI" id="CHEBI:58045"/>
        <dbReference type="ChEBI" id="CHEBI:78442"/>
        <dbReference type="ChEBI" id="CHEBI:78528"/>
        <dbReference type="ChEBI" id="CHEBI:456215"/>
        <dbReference type="EC" id="6.1.1.5"/>
    </reaction>
</comment>
<dbReference type="SUPFAM" id="SSF52374">
    <property type="entry name" value="Nucleotidylyl transferase"/>
    <property type="match status" value="1"/>
</dbReference>
<proteinExistence type="inferred from homology"/>
<comment type="cofactor">
    <cofactor evidence="1">
        <name>Zn(2+)</name>
        <dbReference type="ChEBI" id="CHEBI:29105"/>
    </cofactor>
</comment>
<dbReference type="GO" id="GO:0004822">
    <property type="term" value="F:isoleucine-tRNA ligase activity"/>
    <property type="evidence" value="ECO:0007669"/>
    <property type="project" value="UniProtKB-UniRule"/>
</dbReference>
<keyword evidence="14 18" id="KW-0030">Aminoacyl-tRNA synthetase</keyword>
<evidence type="ECO:0000256" key="18">
    <source>
        <dbReference type="RuleBase" id="RU363035"/>
    </source>
</evidence>
<evidence type="ECO:0000256" key="14">
    <source>
        <dbReference type="ARBA" id="ARBA00023146"/>
    </source>
</evidence>
<evidence type="ECO:0000256" key="17">
    <source>
        <dbReference type="NCBIfam" id="TIGR00392"/>
    </source>
</evidence>
<keyword evidence="8 18" id="KW-0436">Ligase</keyword>
<comment type="function">
    <text evidence="15">Catalyzes the attachment of isoleucine to tRNA(Ile). As IleRS can inadvertently accommodate and process structurally similar amino acids such as valine, to avoid such errors it has two additional distinct tRNA(Ile)-dependent editing activities. One activity is designated as 'pretransfer' editing and involves the hydrolysis of activated Val-AMP. The other activity is designated 'posttransfer' editing and involves deacylation of mischarged Val-tRNA(Ile).</text>
</comment>
<evidence type="ECO:0000256" key="10">
    <source>
        <dbReference type="ARBA" id="ARBA00022741"/>
    </source>
</evidence>
<evidence type="ECO:0000256" key="9">
    <source>
        <dbReference type="ARBA" id="ARBA00022723"/>
    </source>
</evidence>
<dbReference type="SUPFAM" id="SSF50677">
    <property type="entry name" value="ValRS/IleRS/LeuRS editing domain"/>
    <property type="match status" value="1"/>
</dbReference>
<gene>
    <name evidence="21" type="ORF">IAA66_04380</name>
</gene>
<evidence type="ECO:0000313" key="22">
    <source>
        <dbReference type="Proteomes" id="UP000886819"/>
    </source>
</evidence>
<dbReference type="GO" id="GO:0002161">
    <property type="term" value="F:aminoacyl-tRNA deacylase activity"/>
    <property type="evidence" value="ECO:0007669"/>
    <property type="project" value="InterPro"/>
</dbReference>
<dbReference type="InterPro" id="IPR033709">
    <property type="entry name" value="Anticodon_Ile_ABEc"/>
</dbReference>
<dbReference type="GO" id="GO:0000049">
    <property type="term" value="F:tRNA binding"/>
    <property type="evidence" value="ECO:0007669"/>
    <property type="project" value="InterPro"/>
</dbReference>
<dbReference type="FunFam" id="3.40.50.620:FF:000063">
    <property type="entry name" value="Isoleucine--tRNA ligase"/>
    <property type="match status" value="1"/>
</dbReference>
<evidence type="ECO:0000256" key="15">
    <source>
        <dbReference type="ARBA" id="ARBA00025217"/>
    </source>
</evidence>
<evidence type="ECO:0000256" key="8">
    <source>
        <dbReference type="ARBA" id="ARBA00022598"/>
    </source>
</evidence>
<organism evidence="21 22">
    <name type="scientific">Candidatus Avichristensenella intestinipullorum</name>
    <dbReference type="NCBI Taxonomy" id="2840693"/>
    <lineage>
        <taxon>Bacteria</taxon>
        <taxon>Bacillati</taxon>
        <taxon>Bacillota</taxon>
        <taxon>Clostridia</taxon>
        <taxon>Candidatus Avichristensenella</taxon>
    </lineage>
</organism>
<comment type="subunit">
    <text evidence="4">Monomer.</text>
</comment>
<feature type="domain" description="Aminoacyl-tRNA synthetase class Ia" evidence="19">
    <location>
        <begin position="18"/>
        <end position="618"/>
    </location>
</feature>
<evidence type="ECO:0000256" key="2">
    <source>
        <dbReference type="ARBA" id="ARBA00004496"/>
    </source>
</evidence>
<name>A0A9D1CII5_9FIRM</name>
<dbReference type="FunFam" id="3.40.50.620:FF:000075">
    <property type="entry name" value="Isoleucine--tRNA ligase"/>
    <property type="match status" value="1"/>
</dbReference>
<evidence type="ECO:0000256" key="7">
    <source>
        <dbReference type="ARBA" id="ARBA00022490"/>
    </source>
</evidence>
<dbReference type="PANTHER" id="PTHR42780:SF1">
    <property type="entry name" value="ISOLEUCINE--TRNA LIGASE, CYTOPLASMIC"/>
    <property type="match status" value="1"/>
</dbReference>
<dbReference type="InterPro" id="IPR009080">
    <property type="entry name" value="tRNAsynth_Ia_anticodon-bd"/>
</dbReference>
<dbReference type="Pfam" id="PF00133">
    <property type="entry name" value="tRNA-synt_1"/>
    <property type="match status" value="1"/>
</dbReference>
<keyword evidence="13 18" id="KW-0648">Protein biosynthesis</keyword>
<dbReference type="PROSITE" id="PS00178">
    <property type="entry name" value="AA_TRNA_LIGASE_I"/>
    <property type="match status" value="1"/>
</dbReference>
<dbReference type="CDD" id="cd07961">
    <property type="entry name" value="Anticodon_Ia_Ile_ABEc"/>
    <property type="match status" value="1"/>
</dbReference>
<comment type="similarity">
    <text evidence="3">Belongs to the class-I aminoacyl-tRNA synthetase family. IleS type 2 subfamily.</text>
</comment>
<dbReference type="EC" id="6.1.1.5" evidence="5 17"/>
<accession>A0A9D1CII5</accession>
<dbReference type="InterPro" id="IPR002301">
    <property type="entry name" value="Ile-tRNA-ligase"/>
</dbReference>
<dbReference type="InterPro" id="IPR001412">
    <property type="entry name" value="aa-tRNA-synth_I_CS"/>
</dbReference>
<dbReference type="GO" id="GO:0006428">
    <property type="term" value="P:isoleucyl-tRNA aminoacylation"/>
    <property type="evidence" value="ECO:0007669"/>
    <property type="project" value="UniProtKB-UniRule"/>
</dbReference>
<dbReference type="Gene3D" id="3.40.50.620">
    <property type="entry name" value="HUPs"/>
    <property type="match status" value="2"/>
</dbReference>
<dbReference type="EMBL" id="DVFI01000065">
    <property type="protein sequence ID" value="HIQ62810.1"/>
    <property type="molecule type" value="Genomic_DNA"/>
</dbReference>
<evidence type="ECO:0000256" key="5">
    <source>
        <dbReference type="ARBA" id="ARBA00013165"/>
    </source>
</evidence>
<evidence type="ECO:0000256" key="13">
    <source>
        <dbReference type="ARBA" id="ARBA00022917"/>
    </source>
</evidence>
<dbReference type="CDD" id="cd00818">
    <property type="entry name" value="IleRS_core"/>
    <property type="match status" value="1"/>
</dbReference>
<dbReference type="PANTHER" id="PTHR42780">
    <property type="entry name" value="SOLEUCYL-TRNA SYNTHETASE"/>
    <property type="match status" value="1"/>
</dbReference>
<keyword evidence="12 18" id="KW-0067">ATP-binding</keyword>
<evidence type="ECO:0000256" key="1">
    <source>
        <dbReference type="ARBA" id="ARBA00001947"/>
    </source>
</evidence>
<comment type="caution">
    <text evidence="21">The sequence shown here is derived from an EMBL/GenBank/DDBJ whole genome shotgun (WGS) entry which is preliminary data.</text>
</comment>
<dbReference type="InterPro" id="IPR002300">
    <property type="entry name" value="aa-tRNA-synth_Ia"/>
</dbReference>
<dbReference type="PRINTS" id="PR00984">
    <property type="entry name" value="TRNASYNTHILE"/>
</dbReference>
<dbReference type="SUPFAM" id="SSF47323">
    <property type="entry name" value="Anticodon-binding domain of a subclass of class I aminoacyl-tRNA synthetases"/>
    <property type="match status" value="1"/>
</dbReference>
<reference evidence="21" key="1">
    <citation type="submission" date="2020-10" db="EMBL/GenBank/DDBJ databases">
        <authorList>
            <person name="Gilroy R."/>
        </authorList>
    </citation>
    <scope>NUCLEOTIDE SEQUENCE</scope>
    <source>
        <strain evidence="21">ChiHile30-977</strain>
    </source>
</reference>
<evidence type="ECO:0000313" key="21">
    <source>
        <dbReference type="EMBL" id="HIQ62810.1"/>
    </source>
</evidence>
<keyword evidence="7" id="KW-0963">Cytoplasm</keyword>
<reference evidence="21" key="2">
    <citation type="journal article" date="2021" name="PeerJ">
        <title>Extensive microbial diversity within the chicken gut microbiome revealed by metagenomics and culture.</title>
        <authorList>
            <person name="Gilroy R."/>
            <person name="Ravi A."/>
            <person name="Getino M."/>
            <person name="Pursley I."/>
            <person name="Horton D.L."/>
            <person name="Alikhan N.F."/>
            <person name="Baker D."/>
            <person name="Gharbi K."/>
            <person name="Hall N."/>
            <person name="Watson M."/>
            <person name="Adriaenssens E.M."/>
            <person name="Foster-Nyarko E."/>
            <person name="Jarju S."/>
            <person name="Secka A."/>
            <person name="Antonio M."/>
            <person name="Oren A."/>
            <person name="Chaudhuri R.R."/>
            <person name="La Ragione R."/>
            <person name="Hildebrand F."/>
            <person name="Pallen M.J."/>
        </authorList>
    </citation>
    <scope>NUCLEOTIDE SEQUENCE</scope>
    <source>
        <strain evidence="21">ChiHile30-977</strain>
    </source>
</reference>
<dbReference type="GO" id="GO:0005737">
    <property type="term" value="C:cytoplasm"/>
    <property type="evidence" value="ECO:0007669"/>
    <property type="project" value="UniProtKB-SubCell"/>
</dbReference>
<dbReference type="Gene3D" id="1.10.730.10">
    <property type="entry name" value="Isoleucyl-tRNA Synthetase, Domain 1"/>
    <property type="match status" value="1"/>
</dbReference>